<reference evidence="1" key="1">
    <citation type="submission" date="2020-05" db="EMBL/GenBank/DDBJ databases">
        <authorList>
            <person name="Chiriac C."/>
            <person name="Salcher M."/>
            <person name="Ghai R."/>
            <person name="Kavagutti S V."/>
        </authorList>
    </citation>
    <scope>NUCLEOTIDE SEQUENCE</scope>
</reference>
<feature type="non-terminal residue" evidence="1">
    <location>
        <position position="96"/>
    </location>
</feature>
<organism evidence="1">
    <name type="scientific">uncultured Caudovirales phage</name>
    <dbReference type="NCBI Taxonomy" id="2100421"/>
    <lineage>
        <taxon>Viruses</taxon>
        <taxon>Duplodnaviria</taxon>
        <taxon>Heunggongvirae</taxon>
        <taxon>Uroviricota</taxon>
        <taxon>Caudoviricetes</taxon>
        <taxon>Peduoviridae</taxon>
        <taxon>Maltschvirus</taxon>
        <taxon>Maltschvirus maltsch</taxon>
    </lineage>
</organism>
<name>A0A6J5R6M4_9CAUD</name>
<dbReference type="EMBL" id="LR797190">
    <property type="protein sequence ID" value="CAB4192559.1"/>
    <property type="molecule type" value="Genomic_DNA"/>
</dbReference>
<accession>A0A6J5R6M4</accession>
<protein>
    <submittedName>
        <fullName evidence="1">Uncharacterized protein</fullName>
    </submittedName>
</protein>
<proteinExistence type="predicted"/>
<sequence length="96" mass="10525">MQKHTASRVFAALQRANVDVVSVSIGIEDDRSTWLVQPDGLQLAAQSIIDGYAHPTDAQLQDDDADRETSDKRLQAVALAVWECIPAPSLTKPQLR</sequence>
<gene>
    <name evidence="1" type="ORF">UFOVP1236_46</name>
</gene>
<evidence type="ECO:0000313" key="1">
    <source>
        <dbReference type="EMBL" id="CAB4192559.1"/>
    </source>
</evidence>